<accession>A0A1D3CV03</accession>
<comment type="caution">
    <text evidence="1">The sequence shown here is derived from an EMBL/GenBank/DDBJ whole genome shotgun (WGS) entry which is preliminary data.</text>
</comment>
<dbReference type="EMBL" id="JROU02001840">
    <property type="protein sequence ID" value="OEH75028.1"/>
    <property type="molecule type" value="Genomic_DNA"/>
</dbReference>
<organism evidence="1 2">
    <name type="scientific">Cyclospora cayetanensis</name>
    <dbReference type="NCBI Taxonomy" id="88456"/>
    <lineage>
        <taxon>Eukaryota</taxon>
        <taxon>Sar</taxon>
        <taxon>Alveolata</taxon>
        <taxon>Apicomplexa</taxon>
        <taxon>Conoidasida</taxon>
        <taxon>Coccidia</taxon>
        <taxon>Eucoccidiorida</taxon>
        <taxon>Eimeriorina</taxon>
        <taxon>Eimeriidae</taxon>
        <taxon>Cyclospora</taxon>
    </lineage>
</organism>
<proteinExistence type="predicted"/>
<reference evidence="1 2" key="1">
    <citation type="journal article" date="2016" name="BMC Genomics">
        <title>Comparative genomics reveals Cyclospora cayetanensis possesses coccidia-like metabolism and invasion components but unique surface antigens.</title>
        <authorList>
            <person name="Liu S."/>
            <person name="Wang L."/>
            <person name="Zheng H."/>
            <person name="Xu Z."/>
            <person name="Roellig D.M."/>
            <person name="Li N."/>
            <person name="Frace M.A."/>
            <person name="Tang K."/>
            <person name="Arrowood M.J."/>
            <person name="Moss D.M."/>
            <person name="Zhang L."/>
            <person name="Feng Y."/>
            <person name="Xiao L."/>
        </authorList>
    </citation>
    <scope>NUCLEOTIDE SEQUENCE [LARGE SCALE GENOMIC DNA]</scope>
    <source>
        <strain evidence="1 2">CHN_HEN01</strain>
    </source>
</reference>
<name>A0A1D3CV03_9EIME</name>
<dbReference type="Proteomes" id="UP000095192">
    <property type="component" value="Unassembled WGS sequence"/>
</dbReference>
<dbReference type="VEuPathDB" id="ToxoDB:cyc_00744"/>
<dbReference type="AlphaFoldDB" id="A0A1D3CV03"/>
<gene>
    <name evidence="1" type="ORF">cyc_00744</name>
</gene>
<protein>
    <submittedName>
        <fullName evidence="1">Uncharacterized protein</fullName>
    </submittedName>
</protein>
<dbReference type="InParanoid" id="A0A1D3CV03"/>
<evidence type="ECO:0000313" key="2">
    <source>
        <dbReference type="Proteomes" id="UP000095192"/>
    </source>
</evidence>
<evidence type="ECO:0000313" key="1">
    <source>
        <dbReference type="EMBL" id="OEH75028.1"/>
    </source>
</evidence>
<keyword evidence="2" id="KW-1185">Reference proteome</keyword>
<sequence length="68" mass="7497">MFGAPPPSLRDTEVDMPLSGLVSLAHSDWQKALERYFPCNALPPFPDIFISKFRQAVYGAAFAPVLSN</sequence>